<dbReference type="AlphaFoldDB" id="A0A250XRR4"/>
<dbReference type="GO" id="GO:0005730">
    <property type="term" value="C:nucleolus"/>
    <property type="evidence" value="ECO:0007669"/>
    <property type="project" value="UniProtKB-SubCell"/>
</dbReference>
<dbReference type="STRING" id="1157962.A0A250XRR4"/>
<dbReference type="GO" id="GO:0000479">
    <property type="term" value="P:endonucleolytic cleavage of tricistronic rRNA transcript (SSU-rRNA, 5.8S rRNA, LSU-rRNA)"/>
    <property type="evidence" value="ECO:0007669"/>
    <property type="project" value="TreeGrafter"/>
</dbReference>
<dbReference type="Pfam" id="PF01137">
    <property type="entry name" value="RTC"/>
    <property type="match status" value="1"/>
</dbReference>
<dbReference type="CDD" id="cd00875">
    <property type="entry name" value="RNA_Cyclase_Class_I"/>
    <property type="match status" value="1"/>
</dbReference>
<dbReference type="InterPro" id="IPR013791">
    <property type="entry name" value="RNA3'-term_phos_cycl_insert"/>
</dbReference>
<dbReference type="Pfam" id="PF05189">
    <property type="entry name" value="RTC_insert"/>
    <property type="match status" value="1"/>
</dbReference>
<organism evidence="8 9">
    <name type="scientific">Chlamydomonas eustigma</name>
    <dbReference type="NCBI Taxonomy" id="1157962"/>
    <lineage>
        <taxon>Eukaryota</taxon>
        <taxon>Viridiplantae</taxon>
        <taxon>Chlorophyta</taxon>
        <taxon>core chlorophytes</taxon>
        <taxon>Chlorophyceae</taxon>
        <taxon>CS clade</taxon>
        <taxon>Chlamydomonadales</taxon>
        <taxon>Chlamydomonadaceae</taxon>
        <taxon>Chlamydomonas</taxon>
    </lineage>
</organism>
<evidence type="ECO:0000256" key="3">
    <source>
        <dbReference type="ARBA" id="ARBA00022517"/>
    </source>
</evidence>
<keyword evidence="9" id="KW-1185">Reference proteome</keyword>
<feature type="region of interest" description="Disordered" evidence="5">
    <location>
        <begin position="266"/>
        <end position="301"/>
    </location>
</feature>
<comment type="subcellular location">
    <subcellularLocation>
        <location evidence="1">Nucleus</location>
        <location evidence="1">Nucleolus</location>
    </subcellularLocation>
</comment>
<dbReference type="InterPro" id="IPR000228">
    <property type="entry name" value="RNA3'_term_phos_cyc"/>
</dbReference>
<dbReference type="Gene3D" id="3.65.10.20">
    <property type="entry name" value="RNA 3'-terminal phosphate cyclase domain"/>
    <property type="match status" value="2"/>
</dbReference>
<comment type="caution">
    <text evidence="8">The sequence shown here is derived from an EMBL/GenBank/DDBJ whole genome shotgun (WGS) entry which is preliminary data.</text>
</comment>
<feature type="domain" description="RNA 3'-terminal phosphate cyclase insert" evidence="7">
    <location>
        <begin position="178"/>
        <end position="323"/>
    </location>
</feature>
<sequence>MLKCSGSQCFRLRIVCATLSGKPLRIDDIRARDESPGLRDFEASFLRLIEKITNGCKIEINETGTSLRYKPGVIVGGALLQHDCCTSRSIGYYLEALVILGLFGKKPLSITLRGVTNDLLDPGVDVFRTVTLPLLKQLGIEEGLELKVPKRGARPLGGGEVVLRVPVLKQTMPPVNLTDEGMVCRIRGVAYSMKVSPQNTNRMVDGARGVLNKLLSDVFIFTDAVSGSSSGLSPGYGLTLVAETTSGCLISAECCATTGGEDYGQSLLSRGDRSAGSRIMSSQGTGRSDEGLNGGSRVGENEPLLVPEDIGSLAAHALLEEISRGGVVDGTHQSMVLLLAAIGPEEANQVRLGPLTPQAVRTLRTLRDFFGVTFNMKAERESKTIFLTCIGAGIKNTSKKVT</sequence>
<evidence type="ECO:0000256" key="4">
    <source>
        <dbReference type="ARBA" id="ARBA00023242"/>
    </source>
</evidence>
<dbReference type="InterPro" id="IPR020719">
    <property type="entry name" value="RNA3'_term_phos_cycl-like_CS"/>
</dbReference>
<dbReference type="SUPFAM" id="SSF55205">
    <property type="entry name" value="EPT/RTPC-like"/>
    <property type="match status" value="1"/>
</dbReference>
<proteinExistence type="inferred from homology"/>
<keyword evidence="4" id="KW-0539">Nucleus</keyword>
<evidence type="ECO:0000256" key="2">
    <source>
        <dbReference type="ARBA" id="ARBA00007089"/>
    </source>
</evidence>
<comment type="similarity">
    <text evidence="2">Belongs to the RNA 3'-terminal cyclase family. Type 2 subfamily.</text>
</comment>
<dbReference type="OrthoDB" id="1911237at2759"/>
<keyword evidence="3" id="KW-0690">Ribosome biogenesis</keyword>
<reference evidence="8 9" key="1">
    <citation type="submission" date="2017-08" db="EMBL/GenBank/DDBJ databases">
        <title>Acidophilic green algal genome provides insights into adaptation to an acidic environment.</title>
        <authorList>
            <person name="Hirooka S."/>
            <person name="Hirose Y."/>
            <person name="Kanesaki Y."/>
            <person name="Higuchi S."/>
            <person name="Fujiwara T."/>
            <person name="Onuma R."/>
            <person name="Era A."/>
            <person name="Ohbayashi R."/>
            <person name="Uzuka A."/>
            <person name="Nozaki H."/>
            <person name="Yoshikawa H."/>
            <person name="Miyagishima S.Y."/>
        </authorList>
    </citation>
    <scope>NUCLEOTIDE SEQUENCE [LARGE SCALE GENOMIC DNA]</scope>
    <source>
        <strain evidence="8 9">NIES-2499</strain>
    </source>
</reference>
<dbReference type="GO" id="GO:0004521">
    <property type="term" value="F:RNA endonuclease activity"/>
    <property type="evidence" value="ECO:0007669"/>
    <property type="project" value="TreeGrafter"/>
</dbReference>
<evidence type="ECO:0008006" key="10">
    <source>
        <dbReference type="Google" id="ProtNLM"/>
    </source>
</evidence>
<feature type="domain" description="RNA 3'-terminal phosphate cyclase" evidence="6">
    <location>
        <begin position="4"/>
        <end position="376"/>
    </location>
</feature>
<evidence type="ECO:0000256" key="1">
    <source>
        <dbReference type="ARBA" id="ARBA00004604"/>
    </source>
</evidence>
<accession>A0A250XRR4</accession>
<gene>
    <name evidence="8" type="ORF">CEUSTIGMA_g13117.t1</name>
</gene>
<evidence type="ECO:0000259" key="6">
    <source>
        <dbReference type="Pfam" id="PF01137"/>
    </source>
</evidence>
<dbReference type="InterPro" id="IPR016443">
    <property type="entry name" value="RNA3'_term_phos_cyc_type_2"/>
</dbReference>
<dbReference type="PIRSF" id="PIRSF005378">
    <property type="entry name" value="RNA3'_term_phos_cycl_euk"/>
    <property type="match status" value="1"/>
</dbReference>
<dbReference type="Proteomes" id="UP000232323">
    <property type="component" value="Unassembled WGS sequence"/>
</dbReference>
<evidence type="ECO:0000259" key="7">
    <source>
        <dbReference type="Pfam" id="PF05189"/>
    </source>
</evidence>
<dbReference type="PANTHER" id="PTHR11096">
    <property type="entry name" value="RNA 3' TERMINAL PHOSPHATE CYCLASE"/>
    <property type="match status" value="1"/>
</dbReference>
<dbReference type="PROSITE" id="PS01287">
    <property type="entry name" value="RTC"/>
    <property type="match status" value="1"/>
</dbReference>
<dbReference type="InterPro" id="IPR023797">
    <property type="entry name" value="RNA3'_phos_cyclase_dom"/>
</dbReference>
<evidence type="ECO:0000256" key="5">
    <source>
        <dbReference type="SAM" id="MobiDB-lite"/>
    </source>
</evidence>
<evidence type="ECO:0000313" key="9">
    <source>
        <dbReference type="Proteomes" id="UP000232323"/>
    </source>
</evidence>
<name>A0A250XRR4_9CHLO</name>
<dbReference type="InterPro" id="IPR037136">
    <property type="entry name" value="RNA3'_phos_cyclase_dom_sf"/>
</dbReference>
<dbReference type="NCBIfam" id="TIGR03400">
    <property type="entry name" value="18S_RNA_Rcl1p"/>
    <property type="match status" value="1"/>
</dbReference>
<dbReference type="PANTHER" id="PTHR11096:SF1">
    <property type="entry name" value="RNA 3'-TERMINAL PHOSPHATE CYCLASE-LIKE PROTEIN"/>
    <property type="match status" value="1"/>
</dbReference>
<protein>
    <recommendedName>
        <fullName evidence="10">RNA 3'-terminal phosphate cyclase domain-containing protein</fullName>
    </recommendedName>
</protein>
<evidence type="ECO:0000313" key="8">
    <source>
        <dbReference type="EMBL" id="GAX85703.1"/>
    </source>
</evidence>
<dbReference type="InterPro" id="IPR013792">
    <property type="entry name" value="RNA3'P_cycl/enolpyr_Trfase_a/b"/>
</dbReference>
<dbReference type="EMBL" id="BEGY01000186">
    <property type="protein sequence ID" value="GAX85703.1"/>
    <property type="molecule type" value="Genomic_DNA"/>
</dbReference>